<keyword evidence="3" id="KW-1185">Reference proteome</keyword>
<dbReference type="Pfam" id="PF13630">
    <property type="entry name" value="SdpI"/>
    <property type="match status" value="1"/>
</dbReference>
<dbReference type="EMBL" id="ARZX01000010">
    <property type="protein sequence ID" value="EWH13462.1"/>
    <property type="molecule type" value="Genomic_DNA"/>
</dbReference>
<organism evidence="2 3">
    <name type="scientific">Cellulophaga geojensis KL-A</name>
    <dbReference type="NCBI Taxonomy" id="1328323"/>
    <lineage>
        <taxon>Bacteria</taxon>
        <taxon>Pseudomonadati</taxon>
        <taxon>Bacteroidota</taxon>
        <taxon>Flavobacteriia</taxon>
        <taxon>Flavobacteriales</taxon>
        <taxon>Flavobacteriaceae</taxon>
        <taxon>Cellulophaga</taxon>
    </lineage>
</organism>
<feature type="transmembrane region" description="Helical" evidence="1">
    <location>
        <begin position="62"/>
        <end position="79"/>
    </location>
</feature>
<evidence type="ECO:0000256" key="1">
    <source>
        <dbReference type="SAM" id="Phobius"/>
    </source>
</evidence>
<feature type="transmembrane region" description="Helical" evidence="1">
    <location>
        <begin position="85"/>
        <end position="103"/>
    </location>
</feature>
<evidence type="ECO:0000313" key="3">
    <source>
        <dbReference type="Proteomes" id="UP000019275"/>
    </source>
</evidence>
<feature type="transmembrane region" description="Helical" evidence="1">
    <location>
        <begin position="6"/>
        <end position="26"/>
    </location>
</feature>
<dbReference type="InterPro" id="IPR025962">
    <property type="entry name" value="SdpI/YhfL"/>
</dbReference>
<keyword evidence="1" id="KW-0812">Transmembrane</keyword>
<keyword evidence="1" id="KW-1133">Transmembrane helix</keyword>
<dbReference type="RefSeq" id="WP_034645207.1">
    <property type="nucleotide sequence ID" value="NZ_ARZX01000010.1"/>
</dbReference>
<accession>A0ABP3B9M2</accession>
<protein>
    <recommendedName>
        <fullName evidence="4">SdpI family protein</fullName>
    </recommendedName>
</protein>
<sequence length="116" mass="13201">MDFSNPLFHIPLGSGSLFIIVGLFQFKFPPKKINNLYGYRTSKAMLNQDRWNFAQKYSSIQLIKIGFLLALSSLFSILYQPKKEIAVVISIALLLTSIITLVLKVEKAIDSKFKEE</sequence>
<comment type="caution">
    <text evidence="2">The sequence shown here is derived from an EMBL/GenBank/DDBJ whole genome shotgun (WGS) entry which is preliminary data.</text>
</comment>
<keyword evidence="1" id="KW-0472">Membrane</keyword>
<gene>
    <name evidence="2" type="ORF">KLA_08959</name>
</gene>
<dbReference type="Proteomes" id="UP000019275">
    <property type="component" value="Unassembled WGS sequence"/>
</dbReference>
<reference evidence="2 3" key="1">
    <citation type="journal article" date="2014" name="Genome Announc.">
        <title>Draft Genome Sequence of the Carrageenan-Degrading Bacterium Cellulophaga sp. Strain KL-A, Isolated from Decaying Marine Algae.</title>
        <authorList>
            <person name="Shan D."/>
            <person name="Ying J."/>
            <person name="Li X."/>
            <person name="Gao Z."/>
            <person name="Wei G."/>
            <person name="Shao Z."/>
        </authorList>
    </citation>
    <scope>NUCLEOTIDE SEQUENCE [LARGE SCALE GENOMIC DNA]</scope>
    <source>
        <strain evidence="2 3">KL-A</strain>
    </source>
</reference>
<evidence type="ECO:0008006" key="4">
    <source>
        <dbReference type="Google" id="ProtNLM"/>
    </source>
</evidence>
<proteinExistence type="predicted"/>
<name>A0ABP3B9M2_9FLAO</name>
<evidence type="ECO:0000313" key="2">
    <source>
        <dbReference type="EMBL" id="EWH13462.1"/>
    </source>
</evidence>